<dbReference type="Proteomes" id="UP000070352">
    <property type="component" value="Unassembled WGS sequence"/>
</dbReference>
<dbReference type="EMBL" id="LSKU01000001">
    <property type="protein sequence ID" value="KXG44020.1"/>
    <property type="molecule type" value="Genomic_DNA"/>
</dbReference>
<dbReference type="AlphaFoldDB" id="A0A135L513"/>
<protein>
    <submittedName>
        <fullName evidence="1">Uncharacterized protein</fullName>
    </submittedName>
</protein>
<evidence type="ECO:0000313" key="1">
    <source>
        <dbReference type="EMBL" id="KXG44020.1"/>
    </source>
</evidence>
<accession>A0A135L513</accession>
<reference evidence="1 2" key="1">
    <citation type="submission" date="2016-02" db="EMBL/GenBank/DDBJ databases">
        <title>Draft Genome for Tepidibacillus decaturensis nov. sp. Strain Z9, an Anaerobic, Moderately Thermophilic and Heterotrophic Bacterium from Deep Subsurface of the Illinois Basin, USA.</title>
        <authorList>
            <person name="Dong Y."/>
            <person name="Chang J.Y."/>
            <person name="Sanford R."/>
            <person name="Fouke B.W."/>
        </authorList>
    </citation>
    <scope>NUCLEOTIDE SEQUENCE [LARGE SCALE GENOMIC DNA]</scope>
    <source>
        <strain evidence="1 2">Z9</strain>
    </source>
</reference>
<keyword evidence="2" id="KW-1185">Reference proteome</keyword>
<comment type="caution">
    <text evidence="1">The sequence shown here is derived from an EMBL/GenBank/DDBJ whole genome shotgun (WGS) entry which is preliminary data.</text>
</comment>
<name>A0A135L513_9BACI</name>
<sequence length="178" mass="21327">MGLSYQSLANAMLHEKKYLLRYHKHHDFLFPFVLTTILEVEDVFNRLPPLQVTKEELFKYEEDFHSFIRKIAGFSCSIALDTIKEGFANNDFYTQYTKEEREKLAHYIFQEQKNNFQEILNLAIDECTKEFSSTFHLYFQAYLKPSIFRLLIDLFQHTFVITIISEPKPFKQEPIYTK</sequence>
<dbReference type="OrthoDB" id="9845662at2"/>
<organism evidence="1 2">
    <name type="scientific">Tepidibacillus decaturensis</name>
    <dbReference type="NCBI Taxonomy" id="1413211"/>
    <lineage>
        <taxon>Bacteria</taxon>
        <taxon>Bacillati</taxon>
        <taxon>Bacillota</taxon>
        <taxon>Bacilli</taxon>
        <taxon>Bacillales</taxon>
        <taxon>Bacillaceae</taxon>
        <taxon>Tepidibacillus</taxon>
    </lineage>
</organism>
<proteinExistence type="predicted"/>
<evidence type="ECO:0000313" key="2">
    <source>
        <dbReference type="Proteomes" id="UP000070352"/>
    </source>
</evidence>
<gene>
    <name evidence="1" type="ORF">U473_08380</name>
</gene>
<dbReference type="RefSeq" id="WP_068725239.1">
    <property type="nucleotide sequence ID" value="NZ_LSKU01000001.1"/>
</dbReference>